<dbReference type="EMBL" id="FWZT01000033">
    <property type="protein sequence ID" value="SMF79241.1"/>
    <property type="molecule type" value="Genomic_DNA"/>
</dbReference>
<keyword evidence="2" id="KW-1185">Reference proteome</keyword>
<dbReference type="RefSeq" id="WP_132325492.1">
    <property type="nucleotide sequence ID" value="NZ_FWZT01000033.1"/>
</dbReference>
<gene>
    <name evidence="1" type="ORF">SAMN06296036_13344</name>
</gene>
<name>A0A1Y6CU05_9BACT</name>
<sequence length="156" mass="17552">MYRNKIILRVALLLVPMIAVIAVGSHQIKAAFYNPVLTTYVEIDGVNYGAFDQIDGLQLFAEDGYPDTDGDTYQTVRLSREFVTDPSLYLWAKNRMQRKMGLQDIHLITEDEDGNVVSQLVLQLCQPLSWSVESTNPSLGGFNETIDFAVQKITSF</sequence>
<dbReference type="Proteomes" id="UP000192907">
    <property type="component" value="Unassembled WGS sequence"/>
</dbReference>
<organism evidence="1 2">
    <name type="scientific">Pseudobacteriovorax antillogorgiicola</name>
    <dbReference type="NCBI Taxonomy" id="1513793"/>
    <lineage>
        <taxon>Bacteria</taxon>
        <taxon>Pseudomonadati</taxon>
        <taxon>Bdellovibrionota</taxon>
        <taxon>Oligoflexia</taxon>
        <taxon>Oligoflexales</taxon>
        <taxon>Pseudobacteriovoracaceae</taxon>
        <taxon>Pseudobacteriovorax</taxon>
    </lineage>
</organism>
<accession>A0A1Y6CU05</accession>
<protein>
    <submittedName>
        <fullName evidence="1">Uncharacterized protein</fullName>
    </submittedName>
</protein>
<proteinExistence type="predicted"/>
<reference evidence="2" key="1">
    <citation type="submission" date="2017-04" db="EMBL/GenBank/DDBJ databases">
        <authorList>
            <person name="Varghese N."/>
            <person name="Submissions S."/>
        </authorList>
    </citation>
    <scope>NUCLEOTIDE SEQUENCE [LARGE SCALE GENOMIC DNA]</scope>
    <source>
        <strain evidence="2">RKEM611</strain>
    </source>
</reference>
<dbReference type="STRING" id="1513793.SAMN06296036_13344"/>
<evidence type="ECO:0000313" key="1">
    <source>
        <dbReference type="EMBL" id="SMF79241.1"/>
    </source>
</evidence>
<evidence type="ECO:0000313" key="2">
    <source>
        <dbReference type="Proteomes" id="UP000192907"/>
    </source>
</evidence>
<dbReference type="AlphaFoldDB" id="A0A1Y6CU05"/>
<dbReference type="OrthoDB" id="369725at2"/>